<dbReference type="SUPFAM" id="SSF55144">
    <property type="entry name" value="LigT-like"/>
    <property type="match status" value="1"/>
</dbReference>
<evidence type="ECO:0000313" key="4">
    <source>
        <dbReference type="Proteomes" id="UP001062632"/>
    </source>
</evidence>
<keyword evidence="4" id="KW-1185">Reference proteome</keyword>
<evidence type="ECO:0000256" key="2">
    <source>
        <dbReference type="HAMAP-Rule" id="MF_01940"/>
    </source>
</evidence>
<comment type="catalytic activity">
    <reaction evidence="2">
        <text>a 3'-end 2',3'-cyclophospho-ribonucleotide-RNA + H2O = a 3'-end 2'-phospho-ribonucleotide-RNA + H(+)</text>
        <dbReference type="Rhea" id="RHEA:11828"/>
        <dbReference type="Rhea" id="RHEA-COMP:10464"/>
        <dbReference type="Rhea" id="RHEA-COMP:17353"/>
        <dbReference type="ChEBI" id="CHEBI:15377"/>
        <dbReference type="ChEBI" id="CHEBI:15378"/>
        <dbReference type="ChEBI" id="CHEBI:83064"/>
        <dbReference type="ChEBI" id="CHEBI:173113"/>
        <dbReference type="EC" id="3.1.4.58"/>
    </reaction>
</comment>
<dbReference type="EMBL" id="BAQC01000014">
    <property type="protein sequence ID" value="GBR51699.1"/>
    <property type="molecule type" value="Genomic_DNA"/>
</dbReference>
<name>A0ABQ0QNS2_9PROT</name>
<dbReference type="GO" id="GO:0016874">
    <property type="term" value="F:ligase activity"/>
    <property type="evidence" value="ECO:0007669"/>
    <property type="project" value="UniProtKB-KW"/>
</dbReference>
<dbReference type="NCBIfam" id="TIGR02258">
    <property type="entry name" value="2_5_ligase"/>
    <property type="match status" value="1"/>
</dbReference>
<feature type="active site" description="Proton donor" evidence="2">
    <location>
        <position position="46"/>
    </location>
</feature>
<comment type="similarity">
    <text evidence="2">Belongs to the 2H phosphoesterase superfamily. ThpR family.</text>
</comment>
<evidence type="ECO:0000313" key="3">
    <source>
        <dbReference type="EMBL" id="GBR51699.1"/>
    </source>
</evidence>
<gene>
    <name evidence="3" type="ORF">AA106555_0649</name>
</gene>
<dbReference type="InterPro" id="IPR009097">
    <property type="entry name" value="Cyclic_Pdiesterase"/>
</dbReference>
<evidence type="ECO:0000256" key="1">
    <source>
        <dbReference type="ARBA" id="ARBA00022801"/>
    </source>
</evidence>
<dbReference type="HAMAP" id="MF_01940">
    <property type="entry name" value="RNA_CPDase"/>
    <property type="match status" value="1"/>
</dbReference>
<comment type="caution">
    <text evidence="3">The sequence shown here is derived from an EMBL/GenBank/DDBJ whole genome shotgun (WGS) entry which is preliminary data.</text>
</comment>
<accession>A0ABQ0QNS2</accession>
<dbReference type="Proteomes" id="UP001062632">
    <property type="component" value="Unassembled WGS sequence"/>
</dbReference>
<dbReference type="InterPro" id="IPR004175">
    <property type="entry name" value="RNA_CPDase"/>
</dbReference>
<comment type="function">
    <text evidence="2">Hydrolyzes RNA 2',3'-cyclic phosphodiester to an RNA 2'-phosphomonoester.</text>
</comment>
<proteinExistence type="inferred from homology"/>
<sequence length="198" mass="22503">MQPQLLGSAALRLFVALDLSAPLRDELALLRGSLPNVQWIPKDNYHLTLRFIGEVTSRAEQEEIDLALGQLSWAPFELSLLGAGLREHTKTDTLIIHIEQNDALTALQSQIEKLLRRAGCDTLKKRFHPHIALGHISSTRREESARWVQAHNLFRSTPMSVQHVTLFESLKGFDQRTYVHQAEYAWHPNMTLVPGEEL</sequence>
<dbReference type="PANTHER" id="PTHR35561">
    <property type="entry name" value="RNA 2',3'-CYCLIC PHOSPHODIESTERASE"/>
    <property type="match status" value="1"/>
</dbReference>
<dbReference type="Pfam" id="PF13563">
    <property type="entry name" value="2_5_RNA_ligase2"/>
    <property type="match status" value="1"/>
</dbReference>
<dbReference type="PANTHER" id="PTHR35561:SF1">
    <property type="entry name" value="RNA 2',3'-CYCLIC PHOSPHODIESTERASE"/>
    <property type="match status" value="1"/>
</dbReference>
<dbReference type="EC" id="3.1.4.58" evidence="2"/>
<dbReference type="Gene3D" id="3.90.1140.10">
    <property type="entry name" value="Cyclic phosphodiesterase"/>
    <property type="match status" value="1"/>
</dbReference>
<feature type="active site" description="Proton acceptor" evidence="2">
    <location>
        <position position="130"/>
    </location>
</feature>
<comment type="caution">
    <text evidence="2">Lacks conserved residue(s) required for the propagation of feature annotation.</text>
</comment>
<reference evidence="3 4" key="1">
    <citation type="submission" date="2013-04" db="EMBL/GenBank/DDBJ databases">
        <title>The genome sequencing project of 58 acetic acid bacteria.</title>
        <authorList>
            <person name="Okamoto-Kainuma A."/>
            <person name="Ishikawa M."/>
            <person name="Umino S."/>
            <person name="Koizumi Y."/>
            <person name="Shiwa Y."/>
            <person name="Yoshikawa H."/>
            <person name="Matsutani M."/>
            <person name="Matsushita K."/>
        </authorList>
    </citation>
    <scope>NUCLEOTIDE SEQUENCE [LARGE SCALE GENOMIC DNA]</scope>
    <source>
        <strain evidence="3 4">NBRC 106555</strain>
    </source>
</reference>
<protein>
    <recommendedName>
        <fullName evidence="2">RNA 2',3'-cyclic phosphodiesterase</fullName>
        <shortName evidence="2">RNA 2',3'-CPDase</shortName>
        <ecNumber evidence="2">3.1.4.58</ecNumber>
    </recommendedName>
</protein>
<organism evidence="3 4">
    <name type="scientific">Neokomagataea thailandica NBRC 106555</name>
    <dbReference type="NCBI Taxonomy" id="1223520"/>
    <lineage>
        <taxon>Bacteria</taxon>
        <taxon>Pseudomonadati</taxon>
        <taxon>Pseudomonadota</taxon>
        <taxon>Alphaproteobacteria</taxon>
        <taxon>Acetobacterales</taxon>
        <taxon>Acetobacteraceae</taxon>
        <taxon>Neokomagataea</taxon>
    </lineage>
</organism>
<feature type="short sequence motif" description="HXTX 1" evidence="2">
    <location>
        <begin position="46"/>
        <end position="49"/>
    </location>
</feature>
<keyword evidence="3" id="KW-0436">Ligase</keyword>
<keyword evidence="1 2" id="KW-0378">Hydrolase</keyword>